<name>A0AAV5JY38_9ROSI</name>
<feature type="region of interest" description="Disordered" evidence="1">
    <location>
        <begin position="49"/>
        <end position="70"/>
    </location>
</feature>
<protein>
    <submittedName>
        <fullName evidence="2">Uncharacterized protein</fullName>
    </submittedName>
</protein>
<organism evidence="2 3">
    <name type="scientific">Rubroshorea leprosula</name>
    <dbReference type="NCBI Taxonomy" id="152421"/>
    <lineage>
        <taxon>Eukaryota</taxon>
        <taxon>Viridiplantae</taxon>
        <taxon>Streptophyta</taxon>
        <taxon>Embryophyta</taxon>
        <taxon>Tracheophyta</taxon>
        <taxon>Spermatophyta</taxon>
        <taxon>Magnoliopsida</taxon>
        <taxon>eudicotyledons</taxon>
        <taxon>Gunneridae</taxon>
        <taxon>Pentapetalae</taxon>
        <taxon>rosids</taxon>
        <taxon>malvids</taxon>
        <taxon>Malvales</taxon>
        <taxon>Dipterocarpaceae</taxon>
        <taxon>Rubroshorea</taxon>
    </lineage>
</organism>
<proteinExistence type="predicted"/>
<evidence type="ECO:0000256" key="1">
    <source>
        <dbReference type="SAM" id="MobiDB-lite"/>
    </source>
</evidence>
<dbReference type="Proteomes" id="UP001054252">
    <property type="component" value="Unassembled WGS sequence"/>
</dbReference>
<gene>
    <name evidence="2" type="ORF">SLEP1_g26840</name>
</gene>
<keyword evidence="3" id="KW-1185">Reference proteome</keyword>
<feature type="compositionally biased region" description="Polar residues" evidence="1">
    <location>
        <begin position="49"/>
        <end position="60"/>
    </location>
</feature>
<comment type="caution">
    <text evidence="2">The sequence shown here is derived from an EMBL/GenBank/DDBJ whole genome shotgun (WGS) entry which is preliminary data.</text>
</comment>
<dbReference type="EMBL" id="BPVZ01000045">
    <property type="protein sequence ID" value="GKV16158.1"/>
    <property type="molecule type" value="Genomic_DNA"/>
</dbReference>
<dbReference type="AlphaFoldDB" id="A0AAV5JY38"/>
<reference evidence="2 3" key="1">
    <citation type="journal article" date="2021" name="Commun. Biol.">
        <title>The genome of Shorea leprosula (Dipterocarpaceae) highlights the ecological relevance of drought in aseasonal tropical rainforests.</title>
        <authorList>
            <person name="Ng K.K.S."/>
            <person name="Kobayashi M.J."/>
            <person name="Fawcett J.A."/>
            <person name="Hatakeyama M."/>
            <person name="Paape T."/>
            <person name="Ng C.H."/>
            <person name="Ang C.C."/>
            <person name="Tnah L.H."/>
            <person name="Lee C.T."/>
            <person name="Nishiyama T."/>
            <person name="Sese J."/>
            <person name="O'Brien M.J."/>
            <person name="Copetti D."/>
            <person name="Mohd Noor M.I."/>
            <person name="Ong R.C."/>
            <person name="Putra M."/>
            <person name="Sireger I.Z."/>
            <person name="Indrioko S."/>
            <person name="Kosugi Y."/>
            <person name="Izuno A."/>
            <person name="Isagi Y."/>
            <person name="Lee S.L."/>
            <person name="Shimizu K.K."/>
        </authorList>
    </citation>
    <scope>NUCLEOTIDE SEQUENCE [LARGE SCALE GENOMIC DNA]</scope>
    <source>
        <strain evidence="2">214</strain>
    </source>
</reference>
<evidence type="ECO:0000313" key="3">
    <source>
        <dbReference type="Proteomes" id="UP001054252"/>
    </source>
</evidence>
<accession>A0AAV5JY38</accession>
<sequence>MHLRTVGFDLCSFSSLESWFRVVRRCRGDHPASTTVSSIRPDAFPMSRQAQITPASSPELSASKKKTRCI</sequence>
<evidence type="ECO:0000313" key="2">
    <source>
        <dbReference type="EMBL" id="GKV16158.1"/>
    </source>
</evidence>